<name>A0AAI8Z983_9PEZI</name>
<comment type="caution">
    <text evidence="2">The sequence shown here is derived from an EMBL/GenBank/DDBJ whole genome shotgun (WGS) entry which is preliminary data.</text>
</comment>
<feature type="compositionally biased region" description="Basic and acidic residues" evidence="1">
    <location>
        <begin position="1"/>
        <end position="11"/>
    </location>
</feature>
<feature type="region of interest" description="Disordered" evidence="1">
    <location>
        <begin position="1"/>
        <end position="45"/>
    </location>
</feature>
<gene>
    <name evidence="2" type="ORF">LECACI_7A010002</name>
</gene>
<proteinExistence type="predicted"/>
<protein>
    <submittedName>
        <fullName evidence="2">Uncharacterized protein</fullName>
    </submittedName>
</protein>
<dbReference type="Proteomes" id="UP001296104">
    <property type="component" value="Unassembled WGS sequence"/>
</dbReference>
<dbReference type="EMBL" id="CAVMBE010000141">
    <property type="protein sequence ID" value="CAK4034844.1"/>
    <property type="molecule type" value="Genomic_DNA"/>
</dbReference>
<evidence type="ECO:0000313" key="3">
    <source>
        <dbReference type="Proteomes" id="UP001296104"/>
    </source>
</evidence>
<feature type="compositionally biased region" description="Polar residues" evidence="1">
    <location>
        <begin position="12"/>
        <end position="29"/>
    </location>
</feature>
<sequence length="367" mass="39259">MSTRRHEETHSSSRPPRTPVQRSIHTLPSRQAADASYPEPSDHRRQVTTPILLSDGMPGNGLDLWTGSARGSTAPTTTAASLAGVPSINFVPDISTESSGPLIASDYASWPPYFDGVGWFPQATHLIWPLGADFQSSSAPATAASRTPLQLLGFGATLNNAAHTSQAAALTNLSTAPDSVASSVAQGLTFSQQVASCSCSRLSDDISRLQHCQLTLSGDKFHVLLEATHHAVTNVDAKLACVNCATQEPPRIRTMSFIITLEHVLACYQGLLLAAGKSSGPKCDNSSPPPFGHPGNNHDPQSHFWYPRVQAELIELERIALLVDDLAAASFDYSHSETDLRPLLATVFMTLESVRNDMGLYSMSDAS</sequence>
<reference evidence="2" key="1">
    <citation type="submission" date="2023-11" db="EMBL/GenBank/DDBJ databases">
        <authorList>
            <person name="Alioto T."/>
            <person name="Alioto T."/>
            <person name="Gomez Garrido J."/>
        </authorList>
    </citation>
    <scope>NUCLEOTIDE SEQUENCE</scope>
</reference>
<dbReference type="AlphaFoldDB" id="A0AAI8Z983"/>
<accession>A0AAI8Z983</accession>
<evidence type="ECO:0000256" key="1">
    <source>
        <dbReference type="SAM" id="MobiDB-lite"/>
    </source>
</evidence>
<evidence type="ECO:0000313" key="2">
    <source>
        <dbReference type="EMBL" id="CAK4034844.1"/>
    </source>
</evidence>
<keyword evidence="3" id="KW-1185">Reference proteome</keyword>
<organism evidence="2 3">
    <name type="scientific">Lecanosticta acicola</name>
    <dbReference type="NCBI Taxonomy" id="111012"/>
    <lineage>
        <taxon>Eukaryota</taxon>
        <taxon>Fungi</taxon>
        <taxon>Dikarya</taxon>
        <taxon>Ascomycota</taxon>
        <taxon>Pezizomycotina</taxon>
        <taxon>Dothideomycetes</taxon>
        <taxon>Dothideomycetidae</taxon>
        <taxon>Mycosphaerellales</taxon>
        <taxon>Mycosphaerellaceae</taxon>
        <taxon>Lecanosticta</taxon>
    </lineage>
</organism>